<keyword evidence="4 10" id="KW-0812">Transmembrane</keyword>
<evidence type="ECO:0000259" key="12">
    <source>
        <dbReference type="PROSITE" id="PS50192"/>
    </source>
</evidence>
<feature type="domain" description="HAMP" evidence="13">
    <location>
        <begin position="209"/>
        <end position="262"/>
    </location>
</feature>
<evidence type="ECO:0000256" key="1">
    <source>
        <dbReference type="ARBA" id="ARBA00004429"/>
    </source>
</evidence>
<comment type="subcellular location">
    <subcellularLocation>
        <location evidence="1">Cell inner membrane</location>
        <topology evidence="1">Multi-pass membrane protein</topology>
    </subcellularLocation>
</comment>
<feature type="transmembrane region" description="Helical" evidence="10">
    <location>
        <begin position="185"/>
        <end position="207"/>
    </location>
</feature>
<dbReference type="Pfam" id="PF17200">
    <property type="entry name" value="sCache_2"/>
    <property type="match status" value="1"/>
</dbReference>
<feature type="transmembrane region" description="Helical" evidence="10">
    <location>
        <begin position="12"/>
        <end position="35"/>
    </location>
</feature>
<comment type="similarity">
    <text evidence="8">Belongs to the methyl-accepting chemotaxis (MCP) protein family.</text>
</comment>
<evidence type="ECO:0000256" key="9">
    <source>
        <dbReference type="PROSITE-ProRule" id="PRU00284"/>
    </source>
</evidence>
<dbReference type="SUPFAM" id="SSF58104">
    <property type="entry name" value="Methyl-accepting chemotaxis protein (MCP) signaling domain"/>
    <property type="match status" value="1"/>
</dbReference>
<keyword evidence="15" id="KW-1185">Reference proteome</keyword>
<dbReference type="SMART" id="SM00304">
    <property type="entry name" value="HAMP"/>
    <property type="match status" value="1"/>
</dbReference>
<keyword evidence="6 10" id="KW-0472">Membrane</keyword>
<dbReference type="InterPro" id="IPR003660">
    <property type="entry name" value="HAMP_dom"/>
</dbReference>
<gene>
    <name evidence="14" type="ORF">MOTC310_08570</name>
</gene>
<evidence type="ECO:0000256" key="10">
    <source>
        <dbReference type="SAM" id="Phobius"/>
    </source>
</evidence>
<evidence type="ECO:0000259" key="13">
    <source>
        <dbReference type="PROSITE" id="PS50885"/>
    </source>
</evidence>
<name>A0ABU7TLC9_9HYPH</name>
<sequence length="559" mass="57601">MKLNVAGKIQSITIVALIGIVALVGLAAHGLYGAVTDARALKTRDLVEAAHGILAHFEAEERAGRMDRRVAQAAAAAAVKRMRYASQEYFFITDMAPRMIMHPTKPELDGSDLSAKADPNGKLLFREMVQLVRAGGEGFVPYQWPKPGADHPIDKISYVKGFAPWGWIIGSGVYADDTAAQMRPIMLGLLAGLLVTAALVGTTAFLIGRGIARPALALADVMDALAAGDLTKPVPDTRRTDEIGRMIEATRVFKDGLARARALEAEAVEAKATAEAERKATLLGMADGFERSVGGIVAGVTSAATELQATAQSMAGIAAETASQATTVAAAAEQTSTNIGTVAAAAEELGSSVEEIARQVNGSADMARAADAEAFRTAALVHELQAASVRIGEVTGLITNIAGQTNLLALNATIEAARAGAAGKGFAVVAAEVKALAEQTARATREIGGEVARIQATTLQSVAAIDGISERIREMNAVASTIAAAVEEQGAATQEIVRNVSQAATGSGEVTANVTGVAQASEHTGAAAVQVLASASELSQQSEHLGLQVARFLATVRAA</sequence>
<dbReference type="Gene3D" id="3.30.450.20">
    <property type="entry name" value="PAS domain"/>
    <property type="match status" value="1"/>
</dbReference>
<evidence type="ECO:0000256" key="3">
    <source>
        <dbReference type="ARBA" id="ARBA00022519"/>
    </source>
</evidence>
<dbReference type="PANTHER" id="PTHR32089">
    <property type="entry name" value="METHYL-ACCEPTING CHEMOTAXIS PROTEIN MCPB"/>
    <property type="match status" value="1"/>
</dbReference>
<keyword evidence="7 9" id="KW-0807">Transducer</keyword>
<dbReference type="SMART" id="SM00283">
    <property type="entry name" value="MA"/>
    <property type="match status" value="1"/>
</dbReference>
<organism evidence="14 15">
    <name type="scientific">Methylobacterium oryzae</name>
    <dbReference type="NCBI Taxonomy" id="334852"/>
    <lineage>
        <taxon>Bacteria</taxon>
        <taxon>Pseudomonadati</taxon>
        <taxon>Pseudomonadota</taxon>
        <taxon>Alphaproteobacteria</taxon>
        <taxon>Hyphomicrobiales</taxon>
        <taxon>Methylobacteriaceae</taxon>
        <taxon>Methylobacterium</taxon>
    </lineage>
</organism>
<evidence type="ECO:0000256" key="7">
    <source>
        <dbReference type="ARBA" id="ARBA00023224"/>
    </source>
</evidence>
<evidence type="ECO:0000256" key="5">
    <source>
        <dbReference type="ARBA" id="ARBA00022989"/>
    </source>
</evidence>
<evidence type="ECO:0000259" key="11">
    <source>
        <dbReference type="PROSITE" id="PS50111"/>
    </source>
</evidence>
<feature type="domain" description="Methyl-accepting transducer" evidence="11">
    <location>
        <begin position="303"/>
        <end position="539"/>
    </location>
</feature>
<keyword evidence="5 10" id="KW-1133">Transmembrane helix</keyword>
<dbReference type="InterPro" id="IPR033480">
    <property type="entry name" value="sCache_2"/>
</dbReference>
<dbReference type="EMBL" id="MLCA01000002">
    <property type="protein sequence ID" value="MEE7490530.1"/>
    <property type="molecule type" value="Genomic_DNA"/>
</dbReference>
<dbReference type="PROSITE" id="PS50192">
    <property type="entry name" value="T_SNARE"/>
    <property type="match status" value="1"/>
</dbReference>
<dbReference type="PANTHER" id="PTHR32089:SF112">
    <property type="entry name" value="LYSOZYME-LIKE PROTEIN-RELATED"/>
    <property type="match status" value="1"/>
</dbReference>
<proteinExistence type="inferred from homology"/>
<dbReference type="Gene3D" id="1.10.8.500">
    <property type="entry name" value="HAMP domain in histidine kinase"/>
    <property type="match status" value="1"/>
</dbReference>
<feature type="domain" description="T-SNARE coiled-coil homology" evidence="12">
    <location>
        <begin position="455"/>
        <end position="517"/>
    </location>
</feature>
<evidence type="ECO:0000256" key="2">
    <source>
        <dbReference type="ARBA" id="ARBA00022475"/>
    </source>
</evidence>
<dbReference type="InterPro" id="IPR004089">
    <property type="entry name" value="MCPsignal_dom"/>
</dbReference>
<evidence type="ECO:0000256" key="6">
    <source>
        <dbReference type="ARBA" id="ARBA00023136"/>
    </source>
</evidence>
<dbReference type="InterPro" id="IPR000727">
    <property type="entry name" value="T_SNARE_dom"/>
</dbReference>
<evidence type="ECO:0000313" key="14">
    <source>
        <dbReference type="EMBL" id="MEE7490530.1"/>
    </source>
</evidence>
<keyword evidence="3" id="KW-0997">Cell inner membrane</keyword>
<comment type="caution">
    <text evidence="14">The sequence shown here is derived from an EMBL/GenBank/DDBJ whole genome shotgun (WGS) entry which is preliminary data.</text>
</comment>
<dbReference type="PROSITE" id="PS50885">
    <property type="entry name" value="HAMP"/>
    <property type="match status" value="1"/>
</dbReference>
<dbReference type="SMART" id="SM01049">
    <property type="entry name" value="Cache_2"/>
    <property type="match status" value="1"/>
</dbReference>
<dbReference type="Pfam" id="PF00015">
    <property type="entry name" value="MCPsignal"/>
    <property type="match status" value="1"/>
</dbReference>
<reference evidence="14 15" key="1">
    <citation type="journal article" date="2012" name="Genet. Mol. Biol.">
        <title>Analysis of 16S rRNA and mxaF genes revealing insights into Methylobacterium niche-specific plant association.</title>
        <authorList>
            <person name="Dourado M.N."/>
            <person name="Andreote F.D."/>
            <person name="Dini-Andreote F."/>
            <person name="Conti R."/>
            <person name="Araujo J.M."/>
            <person name="Araujo W.L."/>
        </authorList>
    </citation>
    <scope>NUCLEOTIDE SEQUENCE [LARGE SCALE GENOMIC DNA]</scope>
    <source>
        <strain evidence="14 15">TC3-10</strain>
    </source>
</reference>
<dbReference type="Pfam" id="PF00672">
    <property type="entry name" value="HAMP"/>
    <property type="match status" value="1"/>
</dbReference>
<dbReference type="InterPro" id="IPR004090">
    <property type="entry name" value="Chemotax_Me-accpt_rcpt"/>
</dbReference>
<evidence type="ECO:0000256" key="8">
    <source>
        <dbReference type="ARBA" id="ARBA00029447"/>
    </source>
</evidence>
<dbReference type="PROSITE" id="PS50111">
    <property type="entry name" value="CHEMOTAXIS_TRANSDUC_2"/>
    <property type="match status" value="1"/>
</dbReference>
<dbReference type="RefSeq" id="WP_331301524.1">
    <property type="nucleotide sequence ID" value="NZ_MLCA01000002.1"/>
</dbReference>
<evidence type="ECO:0000313" key="15">
    <source>
        <dbReference type="Proteomes" id="UP001355206"/>
    </source>
</evidence>
<dbReference type="Proteomes" id="UP001355206">
    <property type="component" value="Unassembled WGS sequence"/>
</dbReference>
<accession>A0ABU7TLC9</accession>
<keyword evidence="2" id="KW-1003">Cell membrane</keyword>
<dbReference type="Gene3D" id="1.10.287.950">
    <property type="entry name" value="Methyl-accepting chemotaxis protein"/>
    <property type="match status" value="1"/>
</dbReference>
<protein>
    <submittedName>
        <fullName evidence="14">Chemotaxis protein</fullName>
    </submittedName>
</protein>
<evidence type="ECO:0000256" key="4">
    <source>
        <dbReference type="ARBA" id="ARBA00022692"/>
    </source>
</evidence>
<dbReference type="PRINTS" id="PR00260">
    <property type="entry name" value="CHEMTRNSDUCR"/>
</dbReference>
<dbReference type="CDD" id="cd06225">
    <property type="entry name" value="HAMP"/>
    <property type="match status" value="1"/>
</dbReference>